<feature type="chain" id="PRO_5028928710" evidence="7">
    <location>
        <begin position="19"/>
        <end position="479"/>
    </location>
</feature>
<feature type="signal peptide" evidence="7">
    <location>
        <begin position="1"/>
        <end position="18"/>
    </location>
</feature>
<gene>
    <name evidence="9" type="primary">betC_59</name>
    <name evidence="9" type="ORF">PDESU_03459</name>
</gene>
<keyword evidence="4 7" id="KW-0732">Signal</keyword>
<dbReference type="GO" id="GO:0046872">
    <property type="term" value="F:metal ion binding"/>
    <property type="evidence" value="ECO:0007669"/>
    <property type="project" value="UniProtKB-KW"/>
</dbReference>
<dbReference type="RefSeq" id="WP_136080512.1">
    <property type="nucleotide sequence ID" value="NZ_CAAHFG010000002.1"/>
</dbReference>
<dbReference type="GO" id="GO:0005737">
    <property type="term" value="C:cytoplasm"/>
    <property type="evidence" value="ECO:0007669"/>
    <property type="project" value="TreeGrafter"/>
</dbReference>
<keyword evidence="5" id="KW-0378">Hydrolase</keyword>
<evidence type="ECO:0000313" key="9">
    <source>
        <dbReference type="EMBL" id="VGO14889.1"/>
    </source>
</evidence>
<evidence type="ECO:0000256" key="3">
    <source>
        <dbReference type="ARBA" id="ARBA00022723"/>
    </source>
</evidence>
<dbReference type="InterPro" id="IPR017850">
    <property type="entry name" value="Alkaline_phosphatase_core_sf"/>
</dbReference>
<keyword evidence="10" id="KW-1185">Reference proteome</keyword>
<organism evidence="9 10">
    <name type="scientific">Pontiella desulfatans</name>
    <dbReference type="NCBI Taxonomy" id="2750659"/>
    <lineage>
        <taxon>Bacteria</taxon>
        <taxon>Pseudomonadati</taxon>
        <taxon>Kiritimatiellota</taxon>
        <taxon>Kiritimatiellia</taxon>
        <taxon>Kiritimatiellales</taxon>
        <taxon>Pontiellaceae</taxon>
        <taxon>Pontiella</taxon>
    </lineage>
</organism>
<dbReference type="PANTHER" id="PTHR45953">
    <property type="entry name" value="IDURONATE 2-SULFATASE"/>
    <property type="match status" value="1"/>
</dbReference>
<dbReference type="Proteomes" id="UP000366872">
    <property type="component" value="Unassembled WGS sequence"/>
</dbReference>
<evidence type="ECO:0000313" key="10">
    <source>
        <dbReference type="Proteomes" id="UP000366872"/>
    </source>
</evidence>
<dbReference type="InterPro" id="IPR000917">
    <property type="entry name" value="Sulfatase_N"/>
</dbReference>
<name>A0A6C2U4Y3_PONDE</name>
<sequence>MKKRWIVFYVLVAGLANAAERPNVLFVAIDDLNDWIGCFDGHPQVQTPNLDKFNAEGGMVMYDAHCSSTVCGPSRSSLLTGKYPHNTGVYGNTTNLRNAPKTKDLLTLPQYFSTHGYHTLSSGKIFHKHPVPGDKGNAKGDEGQWAFDEWVPLKGGVGAISKDRPVNGLPALLSDKSYHAKGFDWGPTIGNDETKMKDYITAEWAAEQLNTREFEKPFFMAIGLSKPHLPWYVPQKYFDRYPLEDIELPKTIPDDLEDIKNKFGKPVKPHNTWVRVETAGRHKEAVQAYLATITFLDDCVGVLLDGLANSKYADNTIVMLWGDHGWHLGEKQKYGKTQLWQESCRVPMMVKVPGVTPDNKQCMGVVNLIDMYPTLIDLCGLPKNPENDGRSFAKLLQNPDMKWNTPTLSDYGYGGHRIYDGRYSYIVFTEQGTEELYDHKNDPMEWNNLINNPEYEAIKERLKALVPTEREPESPRNGK</sequence>
<keyword evidence="3" id="KW-0479">Metal-binding</keyword>
<dbReference type="CDD" id="cd16030">
    <property type="entry name" value="iduronate-2-sulfatase"/>
    <property type="match status" value="1"/>
</dbReference>
<evidence type="ECO:0000256" key="6">
    <source>
        <dbReference type="ARBA" id="ARBA00022837"/>
    </source>
</evidence>
<reference evidence="9 10" key="1">
    <citation type="submission" date="2019-04" db="EMBL/GenBank/DDBJ databases">
        <authorList>
            <person name="Van Vliet M D."/>
        </authorList>
    </citation>
    <scope>NUCLEOTIDE SEQUENCE [LARGE SCALE GENOMIC DNA]</scope>
    <source>
        <strain evidence="9 10">F1</strain>
    </source>
</reference>
<dbReference type="SUPFAM" id="SSF53649">
    <property type="entry name" value="Alkaline phosphatase-like"/>
    <property type="match status" value="1"/>
</dbReference>
<dbReference type="GO" id="GO:0004423">
    <property type="term" value="F:iduronate-2-sulfatase activity"/>
    <property type="evidence" value="ECO:0007669"/>
    <property type="project" value="InterPro"/>
</dbReference>
<evidence type="ECO:0000256" key="7">
    <source>
        <dbReference type="SAM" id="SignalP"/>
    </source>
</evidence>
<dbReference type="Gene3D" id="3.40.720.10">
    <property type="entry name" value="Alkaline Phosphatase, subunit A"/>
    <property type="match status" value="1"/>
</dbReference>
<feature type="domain" description="Sulfatase N-terminal" evidence="8">
    <location>
        <begin position="22"/>
        <end position="380"/>
    </location>
</feature>
<evidence type="ECO:0000256" key="1">
    <source>
        <dbReference type="ARBA" id="ARBA00001913"/>
    </source>
</evidence>
<evidence type="ECO:0000259" key="8">
    <source>
        <dbReference type="Pfam" id="PF00884"/>
    </source>
</evidence>
<dbReference type="Pfam" id="PF00884">
    <property type="entry name" value="Sulfatase"/>
    <property type="match status" value="1"/>
</dbReference>
<protein>
    <submittedName>
        <fullName evidence="9">Choline-sulfatase</fullName>
    </submittedName>
</protein>
<dbReference type="PROSITE" id="PS00149">
    <property type="entry name" value="SULFATASE_2"/>
    <property type="match status" value="1"/>
</dbReference>
<comment type="cofactor">
    <cofactor evidence="1">
        <name>Ca(2+)</name>
        <dbReference type="ChEBI" id="CHEBI:29108"/>
    </cofactor>
</comment>
<dbReference type="AlphaFoldDB" id="A0A6C2U4Y3"/>
<dbReference type="InterPro" id="IPR035874">
    <property type="entry name" value="IDS"/>
</dbReference>
<dbReference type="InterPro" id="IPR024607">
    <property type="entry name" value="Sulfatase_CS"/>
</dbReference>
<proteinExistence type="inferred from homology"/>
<evidence type="ECO:0000256" key="2">
    <source>
        <dbReference type="ARBA" id="ARBA00008779"/>
    </source>
</evidence>
<evidence type="ECO:0000256" key="4">
    <source>
        <dbReference type="ARBA" id="ARBA00022729"/>
    </source>
</evidence>
<evidence type="ECO:0000256" key="5">
    <source>
        <dbReference type="ARBA" id="ARBA00022801"/>
    </source>
</evidence>
<comment type="similarity">
    <text evidence="2">Belongs to the sulfatase family.</text>
</comment>
<keyword evidence="6" id="KW-0106">Calcium</keyword>
<dbReference type="PANTHER" id="PTHR45953:SF1">
    <property type="entry name" value="IDURONATE 2-SULFATASE"/>
    <property type="match status" value="1"/>
</dbReference>
<accession>A0A6C2U4Y3</accession>
<dbReference type="EMBL" id="CAAHFG010000002">
    <property type="protein sequence ID" value="VGO14889.1"/>
    <property type="molecule type" value="Genomic_DNA"/>
</dbReference>